<dbReference type="AlphaFoldDB" id="A0AA88IET4"/>
<reference evidence="5" key="1">
    <citation type="submission" date="2023-07" db="EMBL/GenBank/DDBJ databases">
        <title>Chromosome-level genome assembly of Artemia franciscana.</title>
        <authorList>
            <person name="Jo E."/>
        </authorList>
    </citation>
    <scope>NUCLEOTIDE SEQUENCE</scope>
    <source>
        <tissue evidence="5">Whole body</tissue>
    </source>
</reference>
<feature type="binding site" evidence="4">
    <location>
        <position position="282"/>
    </location>
    <ligand>
        <name>S-adenosyl-L-methionine</name>
        <dbReference type="ChEBI" id="CHEBI:59789"/>
    </ligand>
</feature>
<comment type="caution">
    <text evidence="5">The sequence shown here is derived from an EMBL/GenBank/DDBJ whole genome shotgun (WGS) entry which is preliminary data.</text>
</comment>
<comment type="similarity">
    <text evidence="4">Belongs to the BMT2 family.</text>
</comment>
<dbReference type="PANTHER" id="PTHR21008:SF0">
    <property type="entry name" value="S-ADENOSYLMETHIONINE SENSOR UPSTREAM OF MTORC1"/>
    <property type="match status" value="1"/>
</dbReference>
<evidence type="ECO:0000313" key="6">
    <source>
        <dbReference type="Proteomes" id="UP001187531"/>
    </source>
</evidence>
<dbReference type="PANTHER" id="PTHR21008">
    <property type="entry name" value="S-ADENOSYLMETHIONINE SENSOR UPSTREAM OF MTORC1-RELATED"/>
    <property type="match status" value="1"/>
</dbReference>
<evidence type="ECO:0000256" key="3">
    <source>
        <dbReference type="ARBA" id="ARBA00022691"/>
    </source>
</evidence>
<dbReference type="Gene3D" id="3.40.50.150">
    <property type="entry name" value="Vaccinia Virus protein VP39"/>
    <property type="match status" value="1"/>
</dbReference>
<dbReference type="EMBL" id="JAVRJZ010000008">
    <property type="protein sequence ID" value="KAK2719552.1"/>
    <property type="molecule type" value="Genomic_DNA"/>
</dbReference>
<keyword evidence="3 4" id="KW-0949">S-adenosyl-L-methionine</keyword>
<organism evidence="5 6">
    <name type="scientific">Artemia franciscana</name>
    <name type="common">Brine shrimp</name>
    <name type="synonym">Artemia sanfranciscana</name>
    <dbReference type="NCBI Taxonomy" id="6661"/>
    <lineage>
        <taxon>Eukaryota</taxon>
        <taxon>Metazoa</taxon>
        <taxon>Ecdysozoa</taxon>
        <taxon>Arthropoda</taxon>
        <taxon>Crustacea</taxon>
        <taxon>Branchiopoda</taxon>
        <taxon>Anostraca</taxon>
        <taxon>Artemiidae</taxon>
        <taxon>Artemia</taxon>
    </lineage>
</organism>
<protein>
    <recommendedName>
        <fullName evidence="4">S-adenosylmethionine sensor upstream of mTORC1</fullName>
    </recommendedName>
    <alternativeName>
        <fullName evidence="4">Probable methyltransferase BMT2 homolog</fullName>
        <ecNumber evidence="4">2.1.1.-</ecNumber>
    </alternativeName>
</protein>
<feature type="binding site" evidence="4">
    <location>
        <position position="264"/>
    </location>
    <ligand>
        <name>S-adenosyl-L-methionine</name>
        <dbReference type="ChEBI" id="CHEBI:59789"/>
    </ligand>
</feature>
<evidence type="ECO:0000313" key="5">
    <source>
        <dbReference type="EMBL" id="KAK2719552.1"/>
    </source>
</evidence>
<dbReference type="HAMAP" id="MF_03044">
    <property type="entry name" value="BMT2"/>
    <property type="match status" value="1"/>
</dbReference>
<dbReference type="Pfam" id="PF11968">
    <property type="entry name" value="Bmt2"/>
    <property type="match status" value="1"/>
</dbReference>
<evidence type="ECO:0000256" key="1">
    <source>
        <dbReference type="ARBA" id="ARBA00022603"/>
    </source>
</evidence>
<comment type="function">
    <text evidence="4">S-adenosyl-L-methionine-binding protein that acts as an inhibitor of mTORC1 signaling. Acts as a sensor of S-adenosyl-L-methionine to signal methionine sufficiency to mTORC1. Probably also acts as a S-adenosyl-L-methionine-dependent methyltransferase.</text>
</comment>
<dbReference type="GO" id="GO:1904262">
    <property type="term" value="P:negative regulation of TORC1 signaling"/>
    <property type="evidence" value="ECO:0007669"/>
    <property type="project" value="TreeGrafter"/>
</dbReference>
<dbReference type="GO" id="GO:0032259">
    <property type="term" value="P:methylation"/>
    <property type="evidence" value="ECO:0007669"/>
    <property type="project" value="UniProtKB-KW"/>
</dbReference>
<gene>
    <name evidence="5" type="ORF">QYM36_005131</name>
</gene>
<keyword evidence="6" id="KW-1185">Reference proteome</keyword>
<proteinExistence type="inferred from homology"/>
<keyword evidence="2 4" id="KW-0808">Transferase</keyword>
<evidence type="ECO:0000256" key="4">
    <source>
        <dbReference type="HAMAP-Rule" id="MF_03044"/>
    </source>
</evidence>
<dbReference type="EC" id="2.1.1.-" evidence="4"/>
<dbReference type="InterPro" id="IPR029063">
    <property type="entry name" value="SAM-dependent_MTases_sf"/>
</dbReference>
<accession>A0AA88IET4</accession>
<sequence>MVEVSTVSHNFNMRCFTLNKNCKLVQKYLVLDEPVSKHEYLLSQLRLSLLDSRDKFTCYASPTKKNRGGGRLSGSLVTYVKYNLLLMLVESCDYFLAVKVDDILIYNVYLPTDYHNDVSERLFVLASEDLSSLEPTKTRDILASFIKGVHKSLRDKCSVSENADQIWKEHCQNKQLLDEYARSMKSLATEYWNLSDEEGKKQSRNNWTKEIILDYFRNEGIKNERTREKRKIENFIHFRLPNYEYSYPELDYKLNESITILDVGSCYNPMKDIKEFDILAVDLAPGDSSVLKCDFLSVQLSNKLEIENYVVKSLPKGTFDCIVFSMLLEYIPIKQQRLECSIKAYELLKTEGLLIIITPDSKHETANAAMIKSWRLALSLLGFSRITYSKLKHIHCMAFRKTPVELELWGKLTISSLNRNQEVSNLGDLMYIPQDLK</sequence>
<evidence type="ECO:0000256" key="2">
    <source>
        <dbReference type="ARBA" id="ARBA00022679"/>
    </source>
</evidence>
<dbReference type="InterPro" id="IPR021867">
    <property type="entry name" value="Bmt2/SAMTOR"/>
</dbReference>
<dbReference type="GO" id="GO:0008168">
    <property type="term" value="F:methyltransferase activity"/>
    <property type="evidence" value="ECO:0007669"/>
    <property type="project" value="UniProtKB-UniRule"/>
</dbReference>
<dbReference type="SUPFAM" id="SSF53335">
    <property type="entry name" value="S-adenosyl-L-methionine-dependent methyltransferases"/>
    <property type="match status" value="1"/>
</dbReference>
<keyword evidence="1 4" id="KW-0489">Methyltransferase</keyword>
<dbReference type="Proteomes" id="UP001187531">
    <property type="component" value="Unassembled WGS sequence"/>
</dbReference>
<name>A0AA88IET4_ARTSF</name>